<name>A0AA88L689_ARTSF</name>
<comment type="caution">
    <text evidence="2">The sequence shown here is derived from an EMBL/GenBank/DDBJ whole genome shotgun (WGS) entry which is preliminary data.</text>
</comment>
<accession>A0AA88L689</accession>
<evidence type="ECO:0000313" key="2">
    <source>
        <dbReference type="EMBL" id="KAK2714434.1"/>
    </source>
</evidence>
<dbReference type="EMBL" id="JAVRJZ010000013">
    <property type="protein sequence ID" value="KAK2714434.1"/>
    <property type="molecule type" value="Genomic_DNA"/>
</dbReference>
<evidence type="ECO:0000256" key="1">
    <source>
        <dbReference type="SAM" id="MobiDB-lite"/>
    </source>
</evidence>
<protein>
    <submittedName>
        <fullName evidence="2">Uncharacterized protein</fullName>
    </submittedName>
</protein>
<keyword evidence="3" id="KW-1185">Reference proteome</keyword>
<dbReference type="AlphaFoldDB" id="A0AA88L689"/>
<sequence>MVIVYLGDSHQLNTFDDEVNKRIFAFLILTVSFTNSALPPPRDPEPDAVTIDAGLLTSITKVKEGPKREEAGPKTQNQQNPAFNPNFNSIGTFPTGQGNFGVPTQIGPQPGYGGFPATGGPTGQFPQQPGQFPQQPGQFPNDLAPDVVAFTAVRASDFTRNAISQVRFDVTVTDIGYGWLPDRTPHKQSSKTAPIVKDIRNGGSGYHSTTMLTGCRLESVALTADEKKVGAQIMKGEDIGLLAQLTCQFFGGSLDGILPDGTPINVKTVHNLRENKAIIDAARSLVDQGEAFAKMAGGLVLTVVPNCIDHLATENCELQSCDWQL</sequence>
<gene>
    <name evidence="2" type="ORF">QYM36_008853</name>
</gene>
<feature type="compositionally biased region" description="Basic and acidic residues" evidence="1">
    <location>
        <begin position="61"/>
        <end position="72"/>
    </location>
</feature>
<evidence type="ECO:0000313" key="3">
    <source>
        <dbReference type="Proteomes" id="UP001187531"/>
    </source>
</evidence>
<feature type="region of interest" description="Disordered" evidence="1">
    <location>
        <begin position="60"/>
        <end position="84"/>
    </location>
</feature>
<organism evidence="2 3">
    <name type="scientific">Artemia franciscana</name>
    <name type="common">Brine shrimp</name>
    <name type="synonym">Artemia sanfranciscana</name>
    <dbReference type="NCBI Taxonomy" id="6661"/>
    <lineage>
        <taxon>Eukaryota</taxon>
        <taxon>Metazoa</taxon>
        <taxon>Ecdysozoa</taxon>
        <taxon>Arthropoda</taxon>
        <taxon>Crustacea</taxon>
        <taxon>Branchiopoda</taxon>
        <taxon>Anostraca</taxon>
        <taxon>Artemiidae</taxon>
        <taxon>Artemia</taxon>
    </lineage>
</organism>
<dbReference type="Proteomes" id="UP001187531">
    <property type="component" value="Unassembled WGS sequence"/>
</dbReference>
<reference evidence="2" key="1">
    <citation type="submission" date="2023-07" db="EMBL/GenBank/DDBJ databases">
        <title>Chromosome-level genome assembly of Artemia franciscana.</title>
        <authorList>
            <person name="Jo E."/>
        </authorList>
    </citation>
    <scope>NUCLEOTIDE SEQUENCE</scope>
    <source>
        <tissue evidence="2">Whole body</tissue>
    </source>
</reference>
<proteinExistence type="predicted"/>